<protein>
    <submittedName>
        <fullName evidence="1">Uncharacterized protein</fullName>
    </submittedName>
</protein>
<organism evidence="1 2">
    <name type="scientific">Rhizophagus clarus</name>
    <dbReference type="NCBI Taxonomy" id="94130"/>
    <lineage>
        <taxon>Eukaryota</taxon>
        <taxon>Fungi</taxon>
        <taxon>Fungi incertae sedis</taxon>
        <taxon>Mucoromycota</taxon>
        <taxon>Glomeromycotina</taxon>
        <taxon>Glomeromycetes</taxon>
        <taxon>Glomerales</taxon>
        <taxon>Glomeraceae</taxon>
        <taxon>Rhizophagus</taxon>
    </lineage>
</organism>
<gene>
    <name evidence="1" type="ORF">RCL2_000737000</name>
</gene>
<evidence type="ECO:0000313" key="1">
    <source>
        <dbReference type="EMBL" id="GES80074.1"/>
    </source>
</evidence>
<dbReference type="EMBL" id="BLAL01000047">
    <property type="protein sequence ID" value="GES80074.1"/>
    <property type="molecule type" value="Genomic_DNA"/>
</dbReference>
<sequence length="80" mass="9670">MAQNDYNAKEDVNEIYYNSNLNLKILSYLLRMDLNDFATTLFLYLKNPFNYLLIDFIRDSSRDIDKKEQEKKNIYMSISR</sequence>
<reference evidence="1" key="1">
    <citation type="submission" date="2019-10" db="EMBL/GenBank/DDBJ databases">
        <title>Conservation and host-specific expression of non-tandemly repeated heterogenous ribosome RNA gene in arbuscular mycorrhizal fungi.</title>
        <authorList>
            <person name="Maeda T."/>
            <person name="Kobayashi Y."/>
            <person name="Nakagawa T."/>
            <person name="Ezawa T."/>
            <person name="Yamaguchi K."/>
            <person name="Bino T."/>
            <person name="Nishimoto Y."/>
            <person name="Shigenobu S."/>
            <person name="Kawaguchi M."/>
        </authorList>
    </citation>
    <scope>NUCLEOTIDE SEQUENCE</scope>
    <source>
        <strain evidence="1">HR1</strain>
    </source>
</reference>
<proteinExistence type="predicted"/>
<accession>A0A8H3QKP2</accession>
<dbReference type="Proteomes" id="UP000615446">
    <property type="component" value="Unassembled WGS sequence"/>
</dbReference>
<name>A0A8H3QKP2_9GLOM</name>
<comment type="caution">
    <text evidence="1">The sequence shown here is derived from an EMBL/GenBank/DDBJ whole genome shotgun (WGS) entry which is preliminary data.</text>
</comment>
<evidence type="ECO:0000313" key="2">
    <source>
        <dbReference type="Proteomes" id="UP000615446"/>
    </source>
</evidence>
<dbReference type="AlphaFoldDB" id="A0A8H3QKP2"/>